<proteinExistence type="predicted"/>
<feature type="compositionally biased region" description="Basic and acidic residues" evidence="1">
    <location>
        <begin position="76"/>
        <end position="86"/>
    </location>
</feature>
<accession>A0A026WT73</accession>
<gene>
    <name evidence="2" type="ORF">X777_15855</name>
</gene>
<name>A0A026WT73_OOCBI</name>
<keyword evidence="3" id="KW-1185">Reference proteome</keyword>
<sequence length="86" mass="9479">MHNYPIEIHNSVTPASACVRRASRGPFVYFRRYVLADLVSVIYTPCVKGQPSAPKPRSNDEMPAGLLVPISGSDNGHNRSGEGRRR</sequence>
<protein>
    <submittedName>
        <fullName evidence="2">Uncharacterized protein</fullName>
    </submittedName>
</protein>
<organism evidence="2 3">
    <name type="scientific">Ooceraea biroi</name>
    <name type="common">Clonal raider ant</name>
    <name type="synonym">Cerapachys biroi</name>
    <dbReference type="NCBI Taxonomy" id="2015173"/>
    <lineage>
        <taxon>Eukaryota</taxon>
        <taxon>Metazoa</taxon>
        <taxon>Ecdysozoa</taxon>
        <taxon>Arthropoda</taxon>
        <taxon>Hexapoda</taxon>
        <taxon>Insecta</taxon>
        <taxon>Pterygota</taxon>
        <taxon>Neoptera</taxon>
        <taxon>Endopterygota</taxon>
        <taxon>Hymenoptera</taxon>
        <taxon>Apocrita</taxon>
        <taxon>Aculeata</taxon>
        <taxon>Formicoidea</taxon>
        <taxon>Formicidae</taxon>
        <taxon>Dorylinae</taxon>
        <taxon>Ooceraea</taxon>
    </lineage>
</organism>
<reference evidence="2 3" key="1">
    <citation type="journal article" date="2014" name="Curr. Biol.">
        <title>The genome of the clonal raider ant Cerapachys biroi.</title>
        <authorList>
            <person name="Oxley P.R."/>
            <person name="Ji L."/>
            <person name="Fetter-Pruneda I."/>
            <person name="McKenzie S.K."/>
            <person name="Li C."/>
            <person name="Hu H."/>
            <person name="Zhang G."/>
            <person name="Kronauer D.J."/>
        </authorList>
    </citation>
    <scope>NUCLEOTIDE SEQUENCE [LARGE SCALE GENOMIC DNA]</scope>
</reference>
<dbReference type="AlphaFoldDB" id="A0A026WT73"/>
<evidence type="ECO:0000313" key="2">
    <source>
        <dbReference type="EMBL" id="EZA59212.1"/>
    </source>
</evidence>
<dbReference type="Proteomes" id="UP000053097">
    <property type="component" value="Unassembled WGS sequence"/>
</dbReference>
<evidence type="ECO:0000313" key="3">
    <source>
        <dbReference type="Proteomes" id="UP000053097"/>
    </source>
</evidence>
<evidence type="ECO:0000256" key="1">
    <source>
        <dbReference type="SAM" id="MobiDB-lite"/>
    </source>
</evidence>
<feature type="region of interest" description="Disordered" evidence="1">
    <location>
        <begin position="49"/>
        <end position="86"/>
    </location>
</feature>
<dbReference type="EMBL" id="KK107109">
    <property type="protein sequence ID" value="EZA59212.1"/>
    <property type="molecule type" value="Genomic_DNA"/>
</dbReference>